<dbReference type="SUPFAM" id="SSF52402">
    <property type="entry name" value="Adenine nucleotide alpha hydrolases-like"/>
    <property type="match status" value="1"/>
</dbReference>
<dbReference type="PANTHER" id="PTHR43033">
    <property type="entry name" value="TRNA(ILE)-LYSIDINE SYNTHASE-RELATED"/>
    <property type="match status" value="1"/>
</dbReference>
<gene>
    <name evidence="7" type="ORF">CTOB1V02_LOCUS16240</name>
</gene>
<evidence type="ECO:0000256" key="5">
    <source>
        <dbReference type="ARBA" id="ARBA00022840"/>
    </source>
</evidence>
<dbReference type="Gene3D" id="3.40.50.620">
    <property type="entry name" value="HUPs"/>
    <property type="match status" value="1"/>
</dbReference>
<evidence type="ECO:0000256" key="2">
    <source>
        <dbReference type="ARBA" id="ARBA00022598"/>
    </source>
</evidence>
<dbReference type="InterPro" id="IPR012094">
    <property type="entry name" value="tRNA_Ile_lys_synt"/>
</dbReference>
<dbReference type="PANTHER" id="PTHR43033:SF1">
    <property type="entry name" value="TRNA(ILE)-LYSIDINE SYNTHASE-RELATED"/>
    <property type="match status" value="1"/>
</dbReference>
<sequence>QLRASLHAIHINHQLHADSLQWQKHCEQICLEWDVPLVAVAVEVAKETGKGLEAAAREARYDVFAEHLAPDDLLLLAHHENDQVETLLLNLFRGSGIDGLAGMPRERTAGRATLFRPLLEVSREQLEYYAKTMGLKWMEDPSNASQQFDRNFLRHSVLPLIEQRFPSAIRAMARSVRHQRWSAELLRMTAGQLTDHCLDLSGRLSIHLLKGCTDQQQVLILRH</sequence>
<evidence type="ECO:0000313" key="7">
    <source>
        <dbReference type="EMBL" id="CAD7238425.1"/>
    </source>
</evidence>
<dbReference type="Pfam" id="PF01171">
    <property type="entry name" value="ATP_bind_3"/>
    <property type="match status" value="1"/>
</dbReference>
<evidence type="ECO:0000256" key="6">
    <source>
        <dbReference type="ARBA" id="ARBA00048539"/>
    </source>
</evidence>
<dbReference type="EC" id="6.3.4.19" evidence="1"/>
<dbReference type="NCBIfam" id="TIGR02432">
    <property type="entry name" value="lysidine_TilS_N"/>
    <property type="match status" value="1"/>
</dbReference>
<accession>A0A7R8X061</accession>
<dbReference type="EMBL" id="OB701294">
    <property type="protein sequence ID" value="CAD7238425.1"/>
    <property type="molecule type" value="Genomic_DNA"/>
</dbReference>
<keyword evidence="3" id="KW-0819">tRNA processing</keyword>
<evidence type="ECO:0000256" key="3">
    <source>
        <dbReference type="ARBA" id="ARBA00022694"/>
    </source>
</evidence>
<dbReference type="AlphaFoldDB" id="A0A7R8X061"/>
<dbReference type="GO" id="GO:0005524">
    <property type="term" value="F:ATP binding"/>
    <property type="evidence" value="ECO:0007669"/>
    <property type="project" value="UniProtKB-KW"/>
</dbReference>
<name>A0A7R8X061_9CRUS</name>
<dbReference type="InterPro" id="IPR011063">
    <property type="entry name" value="TilS/TtcA_N"/>
</dbReference>
<organism evidence="7">
    <name type="scientific">Cyprideis torosa</name>
    <dbReference type="NCBI Taxonomy" id="163714"/>
    <lineage>
        <taxon>Eukaryota</taxon>
        <taxon>Metazoa</taxon>
        <taxon>Ecdysozoa</taxon>
        <taxon>Arthropoda</taxon>
        <taxon>Crustacea</taxon>
        <taxon>Oligostraca</taxon>
        <taxon>Ostracoda</taxon>
        <taxon>Podocopa</taxon>
        <taxon>Podocopida</taxon>
        <taxon>Cytherocopina</taxon>
        <taxon>Cytheroidea</taxon>
        <taxon>Cytherideidae</taxon>
        <taxon>Cyprideis</taxon>
    </lineage>
</organism>
<dbReference type="HAMAP" id="MF_01161">
    <property type="entry name" value="tRNA_Ile_lys_synt"/>
    <property type="match status" value="1"/>
</dbReference>
<keyword evidence="4" id="KW-0547">Nucleotide-binding</keyword>
<feature type="non-terminal residue" evidence="7">
    <location>
        <position position="223"/>
    </location>
</feature>
<dbReference type="InterPro" id="IPR014729">
    <property type="entry name" value="Rossmann-like_a/b/a_fold"/>
</dbReference>
<dbReference type="InterPro" id="IPR012795">
    <property type="entry name" value="tRNA_Ile_lys_synt_N"/>
</dbReference>
<keyword evidence="5" id="KW-0067">ATP-binding</keyword>
<reference evidence="7" key="1">
    <citation type="submission" date="2020-11" db="EMBL/GenBank/DDBJ databases">
        <authorList>
            <person name="Tran Van P."/>
        </authorList>
    </citation>
    <scope>NUCLEOTIDE SEQUENCE</scope>
</reference>
<evidence type="ECO:0000256" key="1">
    <source>
        <dbReference type="ARBA" id="ARBA00013267"/>
    </source>
</evidence>
<keyword evidence="2" id="KW-0436">Ligase</keyword>
<proteinExistence type="inferred from homology"/>
<dbReference type="GO" id="GO:0008033">
    <property type="term" value="P:tRNA processing"/>
    <property type="evidence" value="ECO:0007669"/>
    <property type="project" value="UniProtKB-KW"/>
</dbReference>
<feature type="non-terminal residue" evidence="7">
    <location>
        <position position="1"/>
    </location>
</feature>
<evidence type="ECO:0000256" key="4">
    <source>
        <dbReference type="ARBA" id="ARBA00022741"/>
    </source>
</evidence>
<dbReference type="CDD" id="cd01992">
    <property type="entry name" value="TilS_N"/>
    <property type="match status" value="1"/>
</dbReference>
<protein>
    <recommendedName>
        <fullName evidence="1">tRNA(Ile)-lysidine synthetase</fullName>
        <ecNumber evidence="1">6.3.4.19</ecNumber>
    </recommendedName>
</protein>
<dbReference type="GO" id="GO:0032267">
    <property type="term" value="F:tRNA(Ile)-lysidine synthase activity"/>
    <property type="evidence" value="ECO:0007669"/>
    <property type="project" value="UniProtKB-EC"/>
</dbReference>
<dbReference type="OrthoDB" id="8120271at2759"/>
<comment type="catalytic activity">
    <reaction evidence="6">
        <text>cytidine(34) in tRNA(Ile2) + L-lysine + ATP = lysidine(34) in tRNA(Ile2) + AMP + diphosphate + H(+)</text>
        <dbReference type="Rhea" id="RHEA:43744"/>
        <dbReference type="Rhea" id="RHEA-COMP:10625"/>
        <dbReference type="Rhea" id="RHEA-COMP:10670"/>
        <dbReference type="ChEBI" id="CHEBI:15378"/>
        <dbReference type="ChEBI" id="CHEBI:30616"/>
        <dbReference type="ChEBI" id="CHEBI:32551"/>
        <dbReference type="ChEBI" id="CHEBI:33019"/>
        <dbReference type="ChEBI" id="CHEBI:82748"/>
        <dbReference type="ChEBI" id="CHEBI:83665"/>
        <dbReference type="ChEBI" id="CHEBI:456215"/>
        <dbReference type="EC" id="6.3.4.19"/>
    </reaction>
</comment>